<dbReference type="Proteomes" id="UP000320585">
    <property type="component" value="Chromosome"/>
</dbReference>
<dbReference type="GO" id="GO:0003824">
    <property type="term" value="F:catalytic activity"/>
    <property type="evidence" value="ECO:0007669"/>
    <property type="project" value="InterPro"/>
</dbReference>
<dbReference type="InterPro" id="IPR035994">
    <property type="entry name" value="Nucleoside_phosphorylase_sf"/>
</dbReference>
<dbReference type="CDD" id="cd09007">
    <property type="entry name" value="NP-I_spr0068"/>
    <property type="match status" value="1"/>
</dbReference>
<dbReference type="RefSeq" id="WP_143332844.1">
    <property type="nucleotide sequence ID" value="NZ_AP019697.1"/>
</dbReference>
<dbReference type="KEGG" id="dho:Dia5BBH33_17940"/>
<dbReference type="EMBL" id="AP019697">
    <property type="protein sequence ID" value="BBK25859.1"/>
    <property type="molecule type" value="Genomic_DNA"/>
</dbReference>
<evidence type="ECO:0000313" key="3">
    <source>
        <dbReference type="Proteomes" id="UP000320585"/>
    </source>
</evidence>
<organism evidence="2 3">
    <name type="scientific">Dialister hominis</name>
    <dbReference type="NCBI Taxonomy" id="2582419"/>
    <lineage>
        <taxon>Bacteria</taxon>
        <taxon>Bacillati</taxon>
        <taxon>Bacillota</taxon>
        <taxon>Negativicutes</taxon>
        <taxon>Veillonellales</taxon>
        <taxon>Veillonellaceae</taxon>
        <taxon>Dialister</taxon>
    </lineage>
</organism>
<reference evidence="3" key="1">
    <citation type="submission" date="2019-05" db="EMBL/GenBank/DDBJ databases">
        <title>Complete genome sequencing of Dialister sp. strain 5BBH33.</title>
        <authorList>
            <person name="Sakamoto M."/>
            <person name="Murakami T."/>
            <person name="Mori H."/>
        </authorList>
    </citation>
    <scope>NUCLEOTIDE SEQUENCE [LARGE SCALE GENOMIC DNA]</scope>
    <source>
        <strain evidence="3">5BBH33</strain>
    </source>
</reference>
<proteinExistence type="predicted"/>
<protein>
    <submittedName>
        <fullName evidence="2">Phosphorylase</fullName>
    </submittedName>
</protein>
<evidence type="ECO:0000313" key="2">
    <source>
        <dbReference type="EMBL" id="BBK25859.1"/>
    </source>
</evidence>
<dbReference type="AlphaFoldDB" id="A0A8D4UVV7"/>
<dbReference type="SUPFAM" id="SSF53167">
    <property type="entry name" value="Purine and uridine phosphorylases"/>
    <property type="match status" value="1"/>
</dbReference>
<dbReference type="Gene3D" id="3.40.50.1580">
    <property type="entry name" value="Nucleoside phosphorylase domain"/>
    <property type="match status" value="1"/>
</dbReference>
<dbReference type="Pfam" id="PF01048">
    <property type="entry name" value="PNP_UDP_1"/>
    <property type="match status" value="1"/>
</dbReference>
<keyword evidence="3" id="KW-1185">Reference proteome</keyword>
<dbReference type="InterPro" id="IPR000845">
    <property type="entry name" value="Nucleoside_phosphorylase_d"/>
</dbReference>
<dbReference type="OrthoDB" id="7945729at2"/>
<dbReference type="GO" id="GO:0009116">
    <property type="term" value="P:nucleoside metabolic process"/>
    <property type="evidence" value="ECO:0007669"/>
    <property type="project" value="InterPro"/>
</dbReference>
<sequence length="248" mass="27744">MSLDTEFDPSEGLISPDYEKLDLQLPERAVYAFLSEARIGSYIEIRGGKLIGHLPTTMKNIPIWIVNDDGEDVAVMEAPLGAPASVITQERLFAYGVEKMLMISCCGMLVDMPENTFLPVERAYRDEGTSAHYMPASHFIELDPKPLSKIEALFMDLGISVEPCTTWTTDAFFRETRNKVEMRKAQGCQVVDMACSALAACARFRHKEFAEILFTTDTLATVSHDVRTWGREARNAALNLALMAIRRI</sequence>
<accession>A0A8D4UVV7</accession>
<name>A0A8D4UVV7_9FIRM</name>
<dbReference type="GeneID" id="92717007"/>
<feature type="domain" description="Nucleoside phosphorylase" evidence="1">
    <location>
        <begin position="62"/>
        <end position="240"/>
    </location>
</feature>
<gene>
    <name evidence="2" type="ORF">Dia5BBH33_17940</name>
</gene>
<evidence type="ECO:0000259" key="1">
    <source>
        <dbReference type="Pfam" id="PF01048"/>
    </source>
</evidence>